<accession>A0A6A8SJM6</accession>
<dbReference type="AlphaFoldDB" id="A0A6A8SJM6"/>
<dbReference type="Pfam" id="PF09992">
    <property type="entry name" value="NAGPA"/>
    <property type="match status" value="1"/>
</dbReference>
<reference evidence="1 2" key="1">
    <citation type="journal article" date="2019" name="Nat. Med.">
        <title>A library of human gut bacterial isolates paired with longitudinal multiomics data enables mechanistic microbiome research.</title>
        <authorList>
            <person name="Poyet M."/>
            <person name="Groussin M."/>
            <person name="Gibbons S.M."/>
            <person name="Avila-Pacheco J."/>
            <person name="Jiang X."/>
            <person name="Kearney S.M."/>
            <person name="Perrotta A.R."/>
            <person name="Berdy B."/>
            <person name="Zhao S."/>
            <person name="Lieberman T.D."/>
            <person name="Swanson P.K."/>
            <person name="Smith M."/>
            <person name="Roesemann S."/>
            <person name="Alexander J.E."/>
            <person name="Rich S.A."/>
            <person name="Livny J."/>
            <person name="Vlamakis H."/>
            <person name="Clish C."/>
            <person name="Bullock K."/>
            <person name="Deik A."/>
            <person name="Scott J."/>
            <person name="Pierce K.A."/>
            <person name="Xavier R.J."/>
            <person name="Alm E.J."/>
        </authorList>
    </citation>
    <scope>NUCLEOTIDE SEQUENCE [LARGE SCALE GENOMIC DNA]</scope>
    <source>
        <strain evidence="1 2">BIOML-A198</strain>
    </source>
</reference>
<evidence type="ECO:0000313" key="1">
    <source>
        <dbReference type="EMBL" id="MTK21059.1"/>
    </source>
</evidence>
<dbReference type="EMBL" id="WMQE01000011">
    <property type="protein sequence ID" value="MTK21059.1"/>
    <property type="molecule type" value="Genomic_DNA"/>
</dbReference>
<proteinExistence type="predicted"/>
<sequence length="402" mass="45484">MRQQKETQKIIWLTLTIFNLFLLLVGSFAYYYDKANTTIKELTLKVEQQNITIEQQQSAQSSLIASNQEMQKQLEEVLQASVIIEEESNQQESQLSQLSQQNQQLTDNIKNLTSQIDELTKLNEQYVSERSLSVKELETKYRTLVSDAETKVTQLDTEIVQKQTELQQYYDQINSYFYIDDDLKIKLVEEKSNNQHYWVAEVIASKNKQLQSEFANNTYGGTRETLSSMANRVGATLAINASGFYTDTNKPMGSIVRDGQLLQTDPNFTWEVLSTTWSGDLNFFQVDDQASAYAADINDSFAFGPILVRNGVATEIKDTSRHPRTAIGQLDENRYIIVVAEGRLQDAEGLTLTELQNIFLSLGCQTAYNLDGGGSTTLYFKGKVINTPSDGAERAIADMIYF</sequence>
<evidence type="ECO:0000313" key="2">
    <source>
        <dbReference type="Proteomes" id="UP000487649"/>
    </source>
</evidence>
<dbReference type="Proteomes" id="UP000487649">
    <property type="component" value="Unassembled WGS sequence"/>
</dbReference>
<comment type="caution">
    <text evidence="1">The sequence shown here is derived from an EMBL/GenBank/DDBJ whole genome shotgun (WGS) entry which is preliminary data.</text>
</comment>
<gene>
    <name evidence="1" type="ORF">GMA92_06465</name>
</gene>
<protein>
    <submittedName>
        <fullName evidence="1">Uncharacterized protein</fullName>
    </submittedName>
</protein>
<dbReference type="InterPro" id="IPR018711">
    <property type="entry name" value="NAGPA"/>
</dbReference>
<dbReference type="PANTHER" id="PTHR40446">
    <property type="entry name" value="N-ACETYLGLUCOSAMINE-1-PHOSPHODIESTER ALPHA-N-ACETYLGLUCOSAMINIDASE"/>
    <property type="match status" value="1"/>
</dbReference>
<dbReference type="PANTHER" id="PTHR40446:SF2">
    <property type="entry name" value="N-ACETYLGLUCOSAMINE-1-PHOSPHODIESTER ALPHA-N-ACETYLGLUCOSAMINIDASE"/>
    <property type="match status" value="1"/>
</dbReference>
<organism evidence="1 2">
    <name type="scientific">Turicibacter sanguinis</name>
    <dbReference type="NCBI Taxonomy" id="154288"/>
    <lineage>
        <taxon>Bacteria</taxon>
        <taxon>Bacillati</taxon>
        <taxon>Bacillota</taxon>
        <taxon>Erysipelotrichia</taxon>
        <taxon>Erysipelotrichales</taxon>
        <taxon>Turicibacteraceae</taxon>
        <taxon>Turicibacter</taxon>
    </lineage>
</organism>
<name>A0A6A8SJM6_9FIRM</name>
<dbReference type="RefSeq" id="WP_006783689.1">
    <property type="nucleotide sequence ID" value="NZ_CAUWFM010000039.1"/>
</dbReference>